<dbReference type="eggNOG" id="COG0600">
    <property type="taxonomic scope" value="Bacteria"/>
</dbReference>
<evidence type="ECO:0000259" key="9">
    <source>
        <dbReference type="PROSITE" id="PS50893"/>
    </source>
</evidence>
<dbReference type="Gene3D" id="3.40.50.300">
    <property type="entry name" value="P-loop containing nucleotide triphosphate hydrolases"/>
    <property type="match status" value="1"/>
</dbReference>
<dbReference type="KEGG" id="tsu:Tresu_0024"/>
<dbReference type="InterPro" id="IPR035906">
    <property type="entry name" value="MetI-like_sf"/>
</dbReference>
<evidence type="ECO:0000256" key="6">
    <source>
        <dbReference type="ARBA" id="ARBA00022989"/>
    </source>
</evidence>
<evidence type="ECO:0000256" key="1">
    <source>
        <dbReference type="ARBA" id="ARBA00004651"/>
    </source>
</evidence>
<dbReference type="HOGENOM" id="CLU_042243_0_0_12"/>
<dbReference type="STRING" id="869209.Tresu_0024"/>
<dbReference type="SMART" id="SM00382">
    <property type="entry name" value="AAA"/>
    <property type="match status" value="1"/>
</dbReference>
<sequence length="487" mass="55614">MNKKKIFVFSIAFFFLLWKFFSLVIDSPLVLPSPESVAADFFSLAVEKNFLKSLAFTFFRVFCAFFISSFLGILFGFLCTKFSVLKFFFELPLTFIRSVPLVSVILIVLFWLGSDSVPVFAAVLLSFPVMFTSAFSGFSFEDKKMENVCTIFKITEMQKFLFLKIPYAKEFLKDAMENSCGMIWKAVAAAEVLSVPKFALGSQLQNFQVVLEISKVFAVTIFIVLLGFLSEKILLIFFFALKKFYKNFINFYFQSDFFKLPHLSLEKEFFVELKNFCIEHDGKFIFKNYSENFDQKKITSIVSPSGSGKTTLLDFVSENFSSVSYSMQTPNLFLNLSVFQNVQLPLLNIFGRKKSFEITQNILNNFGLNGKEKSCVEKISGGERQRVSLARAVAFPSGILLLDESFQFLDFSVKKKCIEFILERQKENPQTVIFAANEIKEAVLFSDKIIFYSSCPMLPLKTFLVSAEDKKNPAALEKEILALLFSL</sequence>
<evidence type="ECO:0000256" key="7">
    <source>
        <dbReference type="ARBA" id="ARBA00023136"/>
    </source>
</evidence>
<evidence type="ECO:0000256" key="4">
    <source>
        <dbReference type="ARBA" id="ARBA00022741"/>
    </source>
</evidence>
<dbReference type="GO" id="GO:0005886">
    <property type="term" value="C:plasma membrane"/>
    <property type="evidence" value="ECO:0007669"/>
    <property type="project" value="UniProtKB-SubCell"/>
</dbReference>
<evidence type="ECO:0000313" key="12">
    <source>
        <dbReference type="Proteomes" id="UP000006852"/>
    </source>
</evidence>
<reference evidence="12" key="2">
    <citation type="submission" date="2011-04" db="EMBL/GenBank/DDBJ databases">
        <title>The complete genome of chromosome of Treponema succinifaciens DSM 2489.</title>
        <authorList>
            <person name="Lucas S."/>
            <person name="Copeland A."/>
            <person name="Lapidus A."/>
            <person name="Bruce D."/>
            <person name="Goodwin L."/>
            <person name="Pitluck S."/>
            <person name="Peters L."/>
            <person name="Kyrpides N."/>
            <person name="Mavromatis K."/>
            <person name="Ivanova N."/>
            <person name="Ovchinnikova G."/>
            <person name="Teshima H."/>
            <person name="Detter J.C."/>
            <person name="Tapia R."/>
            <person name="Han C."/>
            <person name="Land M."/>
            <person name="Hauser L."/>
            <person name="Markowitz V."/>
            <person name="Cheng J.-F."/>
            <person name="Hugenholtz P."/>
            <person name="Woyke T."/>
            <person name="Wu D."/>
            <person name="Gronow S."/>
            <person name="Wellnitz S."/>
            <person name="Brambilla E."/>
            <person name="Klenk H.-P."/>
            <person name="Eisen J.A."/>
        </authorList>
    </citation>
    <scope>NUCLEOTIDE SEQUENCE [LARGE SCALE GENOMIC DNA]</scope>
    <source>
        <strain evidence="12">ATCC 33096 / DSM 2489 / 6091</strain>
    </source>
</reference>
<dbReference type="EMBL" id="CP002631">
    <property type="protein sequence ID" value="AEB12994.1"/>
    <property type="molecule type" value="Genomic_DNA"/>
</dbReference>
<dbReference type="Proteomes" id="UP000006852">
    <property type="component" value="Chromosome"/>
</dbReference>
<organism evidence="11 12">
    <name type="scientific">Treponema succinifaciens (strain ATCC 33096 / DSM 2489 / 6091)</name>
    <dbReference type="NCBI Taxonomy" id="869209"/>
    <lineage>
        <taxon>Bacteria</taxon>
        <taxon>Pseudomonadati</taxon>
        <taxon>Spirochaetota</taxon>
        <taxon>Spirochaetia</taxon>
        <taxon>Spirochaetales</taxon>
        <taxon>Treponemataceae</taxon>
        <taxon>Treponema</taxon>
    </lineage>
</organism>
<keyword evidence="5" id="KW-0067">ATP-binding</keyword>
<dbReference type="InterPro" id="IPR017871">
    <property type="entry name" value="ABC_transporter-like_CS"/>
</dbReference>
<feature type="transmembrane region" description="Helical" evidence="8">
    <location>
        <begin position="216"/>
        <end position="241"/>
    </location>
</feature>
<feature type="transmembrane region" description="Helical" evidence="8">
    <location>
        <begin position="58"/>
        <end position="79"/>
    </location>
</feature>
<evidence type="ECO:0000256" key="8">
    <source>
        <dbReference type="SAM" id="Phobius"/>
    </source>
</evidence>
<dbReference type="SUPFAM" id="SSF161098">
    <property type="entry name" value="MetI-like"/>
    <property type="match status" value="1"/>
</dbReference>
<dbReference type="PROSITE" id="PS00211">
    <property type="entry name" value="ABC_TRANSPORTER_1"/>
    <property type="match status" value="1"/>
</dbReference>
<keyword evidence="6 8" id="KW-1133">Transmembrane helix</keyword>
<feature type="domain" description="ABC transmembrane type-1" evidence="10">
    <location>
        <begin position="54"/>
        <end position="234"/>
    </location>
</feature>
<dbReference type="InterPro" id="IPR050093">
    <property type="entry name" value="ABC_SmlMolc_Importer"/>
</dbReference>
<keyword evidence="7 8" id="KW-0472">Membrane</keyword>
<dbReference type="InterPro" id="IPR000515">
    <property type="entry name" value="MetI-like"/>
</dbReference>
<comment type="subcellular location">
    <subcellularLocation>
        <location evidence="1">Cell membrane</location>
        <topology evidence="1">Multi-pass membrane protein</topology>
    </subcellularLocation>
</comment>
<dbReference type="InterPro" id="IPR027417">
    <property type="entry name" value="P-loop_NTPase"/>
</dbReference>
<keyword evidence="2" id="KW-0813">Transport</keyword>
<dbReference type="PANTHER" id="PTHR42781">
    <property type="entry name" value="SPERMIDINE/PUTRESCINE IMPORT ATP-BINDING PROTEIN POTA"/>
    <property type="match status" value="1"/>
</dbReference>
<evidence type="ECO:0000259" key="10">
    <source>
        <dbReference type="PROSITE" id="PS50928"/>
    </source>
</evidence>
<protein>
    <submittedName>
        <fullName evidence="11">ABC transporter related protein</fullName>
    </submittedName>
</protein>
<dbReference type="PROSITE" id="PS50928">
    <property type="entry name" value="ABC_TM1"/>
    <property type="match status" value="1"/>
</dbReference>
<dbReference type="InterPro" id="IPR003593">
    <property type="entry name" value="AAA+_ATPase"/>
</dbReference>
<dbReference type="PANTHER" id="PTHR42781:SF8">
    <property type="entry name" value="BICARBONATE TRANSPORT ATP-BINDING PROTEIN CMPC"/>
    <property type="match status" value="1"/>
</dbReference>
<evidence type="ECO:0000313" key="11">
    <source>
        <dbReference type="EMBL" id="AEB12994.1"/>
    </source>
</evidence>
<reference evidence="11 12" key="1">
    <citation type="journal article" date="2011" name="Stand. Genomic Sci.">
        <title>Complete genome sequence of Treponema succinifaciens type strain (6091).</title>
        <authorList>
            <person name="Han C."/>
            <person name="Gronow S."/>
            <person name="Teshima H."/>
            <person name="Lapidus A."/>
            <person name="Nolan M."/>
            <person name="Lucas S."/>
            <person name="Hammon N."/>
            <person name="Deshpande S."/>
            <person name="Cheng J.F."/>
            <person name="Zeytun A."/>
            <person name="Tapia R."/>
            <person name="Goodwin L."/>
            <person name="Pitluck S."/>
            <person name="Liolios K."/>
            <person name="Pagani I."/>
            <person name="Ivanova N."/>
            <person name="Mavromatis K."/>
            <person name="Mikhailova N."/>
            <person name="Huntemann M."/>
            <person name="Pati A."/>
            <person name="Chen A."/>
            <person name="Palaniappan K."/>
            <person name="Land M."/>
            <person name="Hauser L."/>
            <person name="Brambilla E.M."/>
            <person name="Rohde M."/>
            <person name="Goker M."/>
            <person name="Woyke T."/>
            <person name="Bristow J."/>
            <person name="Eisen J.A."/>
            <person name="Markowitz V."/>
            <person name="Hugenholtz P."/>
            <person name="Kyrpides N.C."/>
            <person name="Klenk H.P."/>
            <person name="Detter J.C."/>
        </authorList>
    </citation>
    <scope>NUCLEOTIDE SEQUENCE [LARGE SCALE GENOMIC DNA]</scope>
    <source>
        <strain evidence="12">ATCC 33096 / DSM 2489 / 6091</strain>
    </source>
</reference>
<feature type="transmembrane region" description="Helical" evidence="8">
    <location>
        <begin position="119"/>
        <end position="138"/>
    </location>
</feature>
<dbReference type="eggNOG" id="COG1116">
    <property type="taxonomic scope" value="Bacteria"/>
</dbReference>
<dbReference type="PROSITE" id="PS50893">
    <property type="entry name" value="ABC_TRANSPORTER_2"/>
    <property type="match status" value="1"/>
</dbReference>
<evidence type="ECO:0000256" key="3">
    <source>
        <dbReference type="ARBA" id="ARBA00022692"/>
    </source>
</evidence>
<gene>
    <name evidence="11" type="ordered locus">Tresu_0024</name>
</gene>
<dbReference type="GO" id="GO:0016887">
    <property type="term" value="F:ATP hydrolysis activity"/>
    <property type="evidence" value="ECO:0007669"/>
    <property type="project" value="InterPro"/>
</dbReference>
<dbReference type="Gene3D" id="1.10.3720.10">
    <property type="entry name" value="MetI-like"/>
    <property type="match status" value="1"/>
</dbReference>
<dbReference type="Pfam" id="PF00005">
    <property type="entry name" value="ABC_tran"/>
    <property type="match status" value="1"/>
</dbReference>
<dbReference type="InterPro" id="IPR003439">
    <property type="entry name" value="ABC_transporter-like_ATP-bd"/>
</dbReference>
<evidence type="ECO:0000256" key="2">
    <source>
        <dbReference type="ARBA" id="ARBA00022448"/>
    </source>
</evidence>
<keyword evidence="4" id="KW-0547">Nucleotide-binding</keyword>
<proteinExistence type="predicted"/>
<feature type="domain" description="ABC transporter" evidence="9">
    <location>
        <begin position="271"/>
        <end position="479"/>
    </location>
</feature>
<accession>F2NU30</accession>
<dbReference type="AlphaFoldDB" id="F2NU30"/>
<dbReference type="SUPFAM" id="SSF52540">
    <property type="entry name" value="P-loop containing nucleoside triphosphate hydrolases"/>
    <property type="match status" value="1"/>
</dbReference>
<keyword evidence="3 8" id="KW-0812">Transmembrane</keyword>
<feature type="transmembrane region" description="Helical" evidence="8">
    <location>
        <begin position="91"/>
        <end position="113"/>
    </location>
</feature>
<dbReference type="GO" id="GO:0005524">
    <property type="term" value="F:ATP binding"/>
    <property type="evidence" value="ECO:0007669"/>
    <property type="project" value="UniProtKB-KW"/>
</dbReference>
<dbReference type="GO" id="GO:0055085">
    <property type="term" value="P:transmembrane transport"/>
    <property type="evidence" value="ECO:0007669"/>
    <property type="project" value="InterPro"/>
</dbReference>
<evidence type="ECO:0000256" key="5">
    <source>
        <dbReference type="ARBA" id="ARBA00022840"/>
    </source>
</evidence>
<keyword evidence="12" id="KW-1185">Reference proteome</keyword>
<name>F2NU30_TRES6</name>